<gene>
    <name evidence="2" type="ORF">BSQ44_05030</name>
</gene>
<proteinExistence type="predicted"/>
<evidence type="ECO:0000313" key="3">
    <source>
        <dbReference type="Proteomes" id="UP000182840"/>
    </source>
</evidence>
<name>A0A1L3SN34_9HYPH</name>
<dbReference type="AlphaFoldDB" id="A0A1L3SN34"/>
<feature type="transmembrane region" description="Helical" evidence="1">
    <location>
        <begin position="168"/>
        <end position="188"/>
    </location>
</feature>
<keyword evidence="1" id="KW-0472">Membrane</keyword>
<keyword evidence="3" id="KW-1185">Reference proteome</keyword>
<organism evidence="2 3">
    <name type="scientific">Aquibium oceanicum</name>
    <dbReference type="NCBI Taxonomy" id="1670800"/>
    <lineage>
        <taxon>Bacteria</taxon>
        <taxon>Pseudomonadati</taxon>
        <taxon>Pseudomonadota</taxon>
        <taxon>Alphaproteobacteria</taxon>
        <taxon>Hyphomicrobiales</taxon>
        <taxon>Phyllobacteriaceae</taxon>
        <taxon>Aquibium</taxon>
    </lineage>
</organism>
<keyword evidence="1" id="KW-0812">Transmembrane</keyword>
<dbReference type="OrthoDB" id="9811204at2"/>
<feature type="transmembrane region" description="Helical" evidence="1">
    <location>
        <begin position="35"/>
        <end position="54"/>
    </location>
</feature>
<dbReference type="STRING" id="1670800.BSQ44_05030"/>
<protein>
    <submittedName>
        <fullName evidence="2">Transporter</fullName>
    </submittedName>
</protein>
<dbReference type="KEGG" id="meso:BSQ44_05030"/>
<dbReference type="Proteomes" id="UP000182840">
    <property type="component" value="Chromosome"/>
</dbReference>
<evidence type="ECO:0000313" key="2">
    <source>
        <dbReference type="EMBL" id="APH70813.1"/>
    </source>
</evidence>
<dbReference type="RefSeq" id="WP_072602222.1">
    <property type="nucleotide sequence ID" value="NZ_CP018171.1"/>
</dbReference>
<evidence type="ECO:0000256" key="1">
    <source>
        <dbReference type="SAM" id="Phobius"/>
    </source>
</evidence>
<reference evidence="3" key="1">
    <citation type="submission" date="2016-11" db="EMBL/GenBank/DDBJ databases">
        <title>Mesorhizobium oceanicum sp. nov., isolated from deep seawater in South China Sea.</title>
        <authorList>
            <person name="Fu G.-Y."/>
        </authorList>
    </citation>
    <scope>NUCLEOTIDE SEQUENCE [LARGE SCALE GENOMIC DNA]</scope>
    <source>
        <strain evidence="3">B7</strain>
    </source>
</reference>
<sequence length="199" mass="21425">MPSAEEIITSLSGAWRMMIGRTEGLRMLDVSADGFWTSFFAIIVALPALFLGWVSVANDMVAFDPEGAGRLSLILRLATVDLASWLLPLVGLALVARHVGIGDRYVHYVVASNWATAIIVWLMLPPALLHLFLPDEIDGVSLLSLPLFLATMFLSWRLTNVAIGKGPAVATGVFAAMVVASLFVLFGMQDLLGLDRLSG</sequence>
<feature type="transmembrane region" description="Helical" evidence="1">
    <location>
        <begin position="108"/>
        <end position="133"/>
    </location>
</feature>
<feature type="transmembrane region" description="Helical" evidence="1">
    <location>
        <begin position="139"/>
        <end position="156"/>
    </location>
</feature>
<dbReference type="EMBL" id="CP018171">
    <property type="protein sequence ID" value="APH70813.1"/>
    <property type="molecule type" value="Genomic_DNA"/>
</dbReference>
<feature type="transmembrane region" description="Helical" evidence="1">
    <location>
        <begin position="74"/>
        <end position="96"/>
    </location>
</feature>
<keyword evidence="1" id="KW-1133">Transmembrane helix</keyword>
<accession>A0A1L3SN34</accession>